<feature type="transmembrane region" description="Helical" evidence="1">
    <location>
        <begin position="29"/>
        <end position="51"/>
    </location>
</feature>
<dbReference type="InterPro" id="IPR047700">
    <property type="entry name" value="NrtS-like"/>
</dbReference>
<evidence type="ECO:0000256" key="1">
    <source>
        <dbReference type="SAM" id="Phobius"/>
    </source>
</evidence>
<dbReference type="EMBL" id="VBAK01000115">
    <property type="protein sequence ID" value="TMI90069.1"/>
    <property type="molecule type" value="Genomic_DNA"/>
</dbReference>
<dbReference type="NCBIfam" id="NF038050">
    <property type="entry name" value="NrtS"/>
    <property type="match status" value="1"/>
</dbReference>
<comment type="caution">
    <text evidence="2">The sequence shown here is derived from an EMBL/GenBank/DDBJ whole genome shotgun (WGS) entry which is preliminary data.</text>
</comment>
<dbReference type="Proteomes" id="UP000318509">
    <property type="component" value="Unassembled WGS sequence"/>
</dbReference>
<evidence type="ECO:0000313" key="2">
    <source>
        <dbReference type="EMBL" id="TMI90069.1"/>
    </source>
</evidence>
<gene>
    <name evidence="2" type="ORF">E6H00_07705</name>
</gene>
<keyword evidence="1" id="KW-1133">Transmembrane helix</keyword>
<protein>
    <recommendedName>
        <fullName evidence="4">Phosphoenolpyruvate protein kinase</fullName>
    </recommendedName>
</protein>
<proteinExistence type="predicted"/>
<name>A0A537K2T9_9BACT</name>
<dbReference type="AlphaFoldDB" id="A0A537K2T9"/>
<accession>A0A537K2T9</accession>
<evidence type="ECO:0000313" key="3">
    <source>
        <dbReference type="Proteomes" id="UP000318509"/>
    </source>
</evidence>
<evidence type="ECO:0008006" key="4">
    <source>
        <dbReference type="Google" id="ProtNLM"/>
    </source>
</evidence>
<keyword evidence="1" id="KW-0472">Membrane</keyword>
<reference evidence="2 3" key="1">
    <citation type="journal article" date="2019" name="Nat. Microbiol.">
        <title>Mediterranean grassland soil C-N compound turnover is dependent on rainfall and depth, and is mediated by genomically divergent microorganisms.</title>
        <authorList>
            <person name="Diamond S."/>
            <person name="Andeer P.F."/>
            <person name="Li Z."/>
            <person name="Crits-Christoph A."/>
            <person name="Burstein D."/>
            <person name="Anantharaman K."/>
            <person name="Lane K.R."/>
            <person name="Thomas B.C."/>
            <person name="Pan C."/>
            <person name="Northen T.R."/>
            <person name="Banfield J.F."/>
        </authorList>
    </citation>
    <scope>NUCLEOTIDE SEQUENCE [LARGE SCALE GENOMIC DNA]</scope>
    <source>
        <strain evidence="2">NP_3</strain>
    </source>
</reference>
<sequence>METSRFTLGGEVRCLSCAIRYRPMLRRSALTGLVVGTILAAINQGAALVSGDLSASLIWQIPLTYVVPFCVATWGALSSSKN</sequence>
<keyword evidence="1" id="KW-0812">Transmembrane</keyword>
<organism evidence="2 3">
    <name type="scientific">Candidatus Segetimicrobium genomatis</name>
    <dbReference type="NCBI Taxonomy" id="2569760"/>
    <lineage>
        <taxon>Bacteria</taxon>
        <taxon>Bacillati</taxon>
        <taxon>Candidatus Sysuimicrobiota</taxon>
        <taxon>Candidatus Sysuimicrobiia</taxon>
        <taxon>Candidatus Sysuimicrobiales</taxon>
        <taxon>Candidatus Segetimicrobiaceae</taxon>
        <taxon>Candidatus Segetimicrobium</taxon>
    </lineage>
</organism>
<feature type="transmembrane region" description="Helical" evidence="1">
    <location>
        <begin position="57"/>
        <end position="77"/>
    </location>
</feature>